<evidence type="ECO:0000256" key="2">
    <source>
        <dbReference type="SAM" id="Phobius"/>
    </source>
</evidence>
<reference evidence="3" key="1">
    <citation type="submission" date="2020-07" db="EMBL/GenBank/DDBJ databases">
        <title>Genome sequence and genetic diversity analysis of an under-domesticated orphan crop, white fonio (Digitaria exilis).</title>
        <authorList>
            <person name="Bennetzen J.L."/>
            <person name="Chen S."/>
            <person name="Ma X."/>
            <person name="Wang X."/>
            <person name="Yssel A.E.J."/>
            <person name="Chaluvadi S.R."/>
            <person name="Johnson M."/>
            <person name="Gangashetty P."/>
            <person name="Hamidou F."/>
            <person name="Sanogo M.D."/>
            <person name="Zwaenepoel A."/>
            <person name="Wallace J."/>
            <person name="Van De Peer Y."/>
            <person name="Van Deynze A."/>
        </authorList>
    </citation>
    <scope>NUCLEOTIDE SEQUENCE</scope>
    <source>
        <tissue evidence="3">Leaves</tissue>
    </source>
</reference>
<comment type="caution">
    <text evidence="3">The sequence shown here is derived from an EMBL/GenBank/DDBJ whole genome shotgun (WGS) entry which is preliminary data.</text>
</comment>
<dbReference type="EMBL" id="JACEFO010002121">
    <property type="protein sequence ID" value="KAF8680650.1"/>
    <property type="molecule type" value="Genomic_DNA"/>
</dbReference>
<feature type="region of interest" description="Disordered" evidence="1">
    <location>
        <begin position="65"/>
        <end position="88"/>
    </location>
</feature>
<feature type="transmembrane region" description="Helical" evidence="2">
    <location>
        <begin position="20"/>
        <end position="43"/>
    </location>
</feature>
<sequence length="88" mass="10391">MAWASQLPPGYSIEIVRSSITVDFIVTILRILDVVLLTLWHIWKKLIADWTAWRNYYNNWPRPPAASNDSSSRFLQQQQQQQQQLYVS</sequence>
<keyword evidence="2" id="KW-0812">Transmembrane</keyword>
<name>A0A835AZJ2_9POAL</name>
<accession>A0A835AZJ2</accession>
<feature type="compositionally biased region" description="Low complexity" evidence="1">
    <location>
        <begin position="76"/>
        <end position="88"/>
    </location>
</feature>
<gene>
    <name evidence="3" type="ORF">HU200_045680</name>
</gene>
<evidence type="ECO:0000313" key="4">
    <source>
        <dbReference type="Proteomes" id="UP000636709"/>
    </source>
</evidence>
<dbReference type="Proteomes" id="UP000636709">
    <property type="component" value="Unassembled WGS sequence"/>
</dbReference>
<evidence type="ECO:0000256" key="1">
    <source>
        <dbReference type="SAM" id="MobiDB-lite"/>
    </source>
</evidence>
<evidence type="ECO:0000313" key="3">
    <source>
        <dbReference type="EMBL" id="KAF8680650.1"/>
    </source>
</evidence>
<proteinExistence type="predicted"/>
<keyword evidence="2" id="KW-1133">Transmembrane helix</keyword>
<keyword evidence="2" id="KW-0472">Membrane</keyword>
<organism evidence="3 4">
    <name type="scientific">Digitaria exilis</name>
    <dbReference type="NCBI Taxonomy" id="1010633"/>
    <lineage>
        <taxon>Eukaryota</taxon>
        <taxon>Viridiplantae</taxon>
        <taxon>Streptophyta</taxon>
        <taxon>Embryophyta</taxon>
        <taxon>Tracheophyta</taxon>
        <taxon>Spermatophyta</taxon>
        <taxon>Magnoliopsida</taxon>
        <taxon>Liliopsida</taxon>
        <taxon>Poales</taxon>
        <taxon>Poaceae</taxon>
        <taxon>PACMAD clade</taxon>
        <taxon>Panicoideae</taxon>
        <taxon>Panicodae</taxon>
        <taxon>Paniceae</taxon>
        <taxon>Anthephorinae</taxon>
        <taxon>Digitaria</taxon>
    </lineage>
</organism>
<protein>
    <submittedName>
        <fullName evidence="3">Uncharacterized protein</fullName>
    </submittedName>
</protein>
<keyword evidence="4" id="KW-1185">Reference proteome</keyword>
<dbReference type="AlphaFoldDB" id="A0A835AZJ2"/>